<accession>A0A9N9KMH0</accession>
<name>A0A9N9KMH0_9HELO</name>
<protein>
    <recommendedName>
        <fullName evidence="4">ABC-type Fe3+ transport system</fullName>
    </recommendedName>
</protein>
<evidence type="ECO:0000256" key="1">
    <source>
        <dbReference type="ARBA" id="ARBA00022729"/>
    </source>
</evidence>
<proteinExistence type="predicted"/>
<dbReference type="Pfam" id="PF13343">
    <property type="entry name" value="SBP_bac_6"/>
    <property type="match status" value="1"/>
</dbReference>
<dbReference type="OrthoDB" id="124329at2759"/>
<gene>
    <name evidence="2" type="ORF">HYFRA_00004353</name>
</gene>
<evidence type="ECO:0008006" key="4">
    <source>
        <dbReference type="Google" id="ProtNLM"/>
    </source>
</evidence>
<evidence type="ECO:0000313" key="2">
    <source>
        <dbReference type="EMBL" id="CAG8950019.1"/>
    </source>
</evidence>
<dbReference type="PANTHER" id="PTHR30006">
    <property type="entry name" value="THIAMINE-BINDING PERIPLASMIC PROTEIN-RELATED"/>
    <property type="match status" value="1"/>
</dbReference>
<evidence type="ECO:0000313" key="3">
    <source>
        <dbReference type="Proteomes" id="UP000696280"/>
    </source>
</evidence>
<reference evidence="2" key="1">
    <citation type="submission" date="2021-07" db="EMBL/GenBank/DDBJ databases">
        <authorList>
            <person name="Durling M."/>
        </authorList>
    </citation>
    <scope>NUCLEOTIDE SEQUENCE</scope>
</reference>
<sequence length="363" mass="40349">MRSFVLTACMAGSTIAYDSLFAWKSAPIAETRTLDELHAAALTEGGVINLWSGGDEPAQQNQLKTAFEARFPGMTLNVTVDVSKYHAGKIDRQLSEGKLQIDAAVLQTLQDFPRWAQQGVLLNYKPVNFDLIDPSYRDSFAAWYGVYMINWSTLTNPSKLGAGTQLPVEWDDFLRPEFKDKLVVTYPNDDDAVLFAFDLIMQQYGIEWFESFLKQNPFWVRGTQTPGTIAGQQNSTYAVAFPSSLNRPSAPLNATHPTTGQFVAWPQTGAIFKDAPHPESAKLLFNYYISDEFQELRRSGAGWSVRTDIAAPDGVQQLSNMPTVNTAAFGRFMADRARVERLKFYFESVIGPAQGLSPLVDGV</sequence>
<dbReference type="EMBL" id="CAJVRL010000025">
    <property type="protein sequence ID" value="CAG8950019.1"/>
    <property type="molecule type" value="Genomic_DNA"/>
</dbReference>
<dbReference type="Proteomes" id="UP000696280">
    <property type="component" value="Unassembled WGS sequence"/>
</dbReference>
<dbReference type="Gene3D" id="3.40.190.10">
    <property type="entry name" value="Periplasmic binding protein-like II"/>
    <property type="match status" value="2"/>
</dbReference>
<dbReference type="SUPFAM" id="SSF53850">
    <property type="entry name" value="Periplasmic binding protein-like II"/>
    <property type="match status" value="1"/>
</dbReference>
<dbReference type="AlphaFoldDB" id="A0A9N9KMH0"/>
<keyword evidence="3" id="KW-1185">Reference proteome</keyword>
<organism evidence="2 3">
    <name type="scientific">Hymenoscyphus fraxineus</name>
    <dbReference type="NCBI Taxonomy" id="746836"/>
    <lineage>
        <taxon>Eukaryota</taxon>
        <taxon>Fungi</taxon>
        <taxon>Dikarya</taxon>
        <taxon>Ascomycota</taxon>
        <taxon>Pezizomycotina</taxon>
        <taxon>Leotiomycetes</taxon>
        <taxon>Helotiales</taxon>
        <taxon>Helotiaceae</taxon>
        <taxon>Hymenoscyphus</taxon>
    </lineage>
</organism>
<comment type="caution">
    <text evidence="2">The sequence shown here is derived from an EMBL/GenBank/DDBJ whole genome shotgun (WGS) entry which is preliminary data.</text>
</comment>
<keyword evidence="1" id="KW-0732">Signal</keyword>
<dbReference type="PANTHER" id="PTHR30006:SF2">
    <property type="entry name" value="ABC TRANSPORTER SUBSTRATE-BINDING PROTEIN"/>
    <property type="match status" value="1"/>
</dbReference>